<comment type="caution">
    <text evidence="4">The sequence shown here is derived from an EMBL/GenBank/DDBJ whole genome shotgun (WGS) entry which is preliminary data.</text>
</comment>
<dbReference type="OrthoDB" id="623670at2759"/>
<feature type="compositionally biased region" description="Low complexity" evidence="2">
    <location>
        <begin position="130"/>
        <end position="180"/>
    </location>
</feature>
<feature type="signal peptide" evidence="3">
    <location>
        <begin position="1"/>
        <end position="15"/>
    </location>
</feature>
<dbReference type="PANTHER" id="PTHR31836:SF28">
    <property type="entry name" value="SRCR DOMAIN-CONTAINING PROTEIN-RELATED"/>
    <property type="match status" value="1"/>
</dbReference>
<name>A0A8H6XWF7_9AGAR</name>
<dbReference type="AlphaFoldDB" id="A0A8H6XWF7"/>
<dbReference type="Gene3D" id="2.40.40.10">
    <property type="entry name" value="RlpA-like domain"/>
    <property type="match status" value="1"/>
</dbReference>
<evidence type="ECO:0000313" key="4">
    <source>
        <dbReference type="EMBL" id="KAF7347806.1"/>
    </source>
</evidence>
<proteinExistence type="predicted"/>
<organism evidence="4 5">
    <name type="scientific">Mycena venus</name>
    <dbReference type="NCBI Taxonomy" id="2733690"/>
    <lineage>
        <taxon>Eukaryota</taxon>
        <taxon>Fungi</taxon>
        <taxon>Dikarya</taxon>
        <taxon>Basidiomycota</taxon>
        <taxon>Agaricomycotina</taxon>
        <taxon>Agaricomycetes</taxon>
        <taxon>Agaricomycetidae</taxon>
        <taxon>Agaricales</taxon>
        <taxon>Marasmiineae</taxon>
        <taxon>Mycenaceae</taxon>
        <taxon>Mycena</taxon>
    </lineage>
</organism>
<feature type="region of interest" description="Disordered" evidence="2">
    <location>
        <begin position="127"/>
        <end position="182"/>
    </location>
</feature>
<dbReference type="InterPro" id="IPR036908">
    <property type="entry name" value="RlpA-like_sf"/>
</dbReference>
<accession>A0A8H6XWF7</accession>
<evidence type="ECO:0000256" key="1">
    <source>
        <dbReference type="ARBA" id="ARBA00022729"/>
    </source>
</evidence>
<evidence type="ECO:0000256" key="2">
    <source>
        <dbReference type="SAM" id="MobiDB-lite"/>
    </source>
</evidence>
<feature type="chain" id="PRO_5034157792" evidence="3">
    <location>
        <begin position="16"/>
        <end position="212"/>
    </location>
</feature>
<dbReference type="Proteomes" id="UP000620124">
    <property type="component" value="Unassembled WGS sequence"/>
</dbReference>
<keyword evidence="1 3" id="KW-0732">Signal</keyword>
<dbReference type="PANTHER" id="PTHR31836">
    <property type="match status" value="1"/>
</dbReference>
<evidence type="ECO:0000256" key="3">
    <source>
        <dbReference type="SAM" id="SignalP"/>
    </source>
</evidence>
<reference evidence="4" key="1">
    <citation type="submission" date="2020-05" db="EMBL/GenBank/DDBJ databases">
        <title>Mycena genomes resolve the evolution of fungal bioluminescence.</title>
        <authorList>
            <person name="Tsai I.J."/>
        </authorList>
    </citation>
    <scope>NUCLEOTIDE SEQUENCE</scope>
    <source>
        <strain evidence="4">CCC161011</strain>
    </source>
</reference>
<sequence>MLFYLSLLVLPAVYAYHRVPHYSRTKRASTGNNEFTFYDPGLGACGGTNSGNDFVVAMNIPEFNGGASCNKEITITYNGKTAKAQVVDECMHCGFGGLDLSRGLFNFFADESQGAIHGDWSYGDSLTQHTTTTTSSTTSQTSTSTSKATSTTTSSATTTPTTRSSTFVSSTSTSATSSAAIPKPSPQIMAQFSDALVNLVGLVVQGAEANAV</sequence>
<protein>
    <submittedName>
        <fullName evidence="4">Expansin family protein</fullName>
    </submittedName>
</protein>
<dbReference type="EMBL" id="JACAZI010000012">
    <property type="protein sequence ID" value="KAF7347806.1"/>
    <property type="molecule type" value="Genomic_DNA"/>
</dbReference>
<dbReference type="CDD" id="cd22191">
    <property type="entry name" value="DPBB_RlpA_EXP_N-like"/>
    <property type="match status" value="1"/>
</dbReference>
<gene>
    <name evidence="4" type="ORF">MVEN_01538100</name>
</gene>
<keyword evidence="5" id="KW-1185">Reference proteome</keyword>
<dbReference type="SUPFAM" id="SSF50685">
    <property type="entry name" value="Barwin-like endoglucanases"/>
    <property type="match status" value="1"/>
</dbReference>
<evidence type="ECO:0000313" key="5">
    <source>
        <dbReference type="Proteomes" id="UP000620124"/>
    </source>
</evidence>
<dbReference type="InterPro" id="IPR051477">
    <property type="entry name" value="Expansin_CellWall"/>
</dbReference>